<dbReference type="STRING" id="1299341.SAMN05444005_10898"/>
<dbReference type="AlphaFoldDB" id="A0A1H9DY40"/>
<protein>
    <submittedName>
        <fullName evidence="1">Uncharacterized protein</fullName>
    </submittedName>
</protein>
<dbReference type="EMBL" id="FOEI01000008">
    <property type="protein sequence ID" value="SEQ17658.1"/>
    <property type="molecule type" value="Genomic_DNA"/>
</dbReference>
<keyword evidence="2" id="KW-1185">Reference proteome</keyword>
<organism evidence="1 2">
    <name type="scientific">Flavobacterium urocaniciphilum</name>
    <dbReference type="NCBI Taxonomy" id="1299341"/>
    <lineage>
        <taxon>Bacteria</taxon>
        <taxon>Pseudomonadati</taxon>
        <taxon>Bacteroidota</taxon>
        <taxon>Flavobacteriia</taxon>
        <taxon>Flavobacteriales</taxon>
        <taxon>Flavobacteriaceae</taxon>
        <taxon>Flavobacterium</taxon>
    </lineage>
</organism>
<name>A0A1H9DY40_9FLAO</name>
<gene>
    <name evidence="1" type="ORF">SAMN05444005_10898</name>
</gene>
<evidence type="ECO:0000313" key="1">
    <source>
        <dbReference type="EMBL" id="SEQ17658.1"/>
    </source>
</evidence>
<proteinExistence type="predicted"/>
<dbReference type="RefSeq" id="WP_091469822.1">
    <property type="nucleotide sequence ID" value="NZ_FOEI01000008.1"/>
</dbReference>
<accession>A0A1H9DY40</accession>
<sequence length="327" mass="37762">MKKKIEGELISIAHRLLKLKNHTETVQLHEEVKKLYEQLTLLKFYEENTALVNEEFTEEAFLEKVEKIVVGTIEVEEDEEEIIEMSSKEHIAQIEEELFENNEISHEAFPGNGVEKIVELTSKENINQIEEELIVKNDVSHEVFPEKEEVKATEEPKVETIAETSEIIGTKASKQITIDDVLVHDYQDTLFVKKEDIIPIAVVEEVKKEEAEVVETKTEPVVEEVKEEIKAETIVEEIKEEVKVQPKAESTGKAIVLGLNDKVAFERNLFANNGDDLNRVISQLNTFTNWDEAKSFVLDFVKPDYNNWEGKEEFETRFLEIVENKFK</sequence>
<dbReference type="Proteomes" id="UP000198648">
    <property type="component" value="Unassembled WGS sequence"/>
</dbReference>
<evidence type="ECO:0000313" key="2">
    <source>
        <dbReference type="Proteomes" id="UP000198648"/>
    </source>
</evidence>
<reference evidence="1 2" key="1">
    <citation type="submission" date="2016-10" db="EMBL/GenBank/DDBJ databases">
        <authorList>
            <person name="de Groot N.N."/>
        </authorList>
    </citation>
    <scope>NUCLEOTIDE SEQUENCE [LARGE SCALE GENOMIC DNA]</scope>
    <source>
        <strain evidence="1 2">DSM 27078</strain>
    </source>
</reference>
<dbReference type="OrthoDB" id="1100725at2"/>